<proteinExistence type="predicted"/>
<keyword evidence="5" id="KW-0804">Transcription</keyword>
<evidence type="ECO:0000256" key="1">
    <source>
        <dbReference type="ARBA" id="ARBA00004123"/>
    </source>
</evidence>
<feature type="non-terminal residue" evidence="9">
    <location>
        <position position="1"/>
    </location>
</feature>
<dbReference type="SUPFAM" id="SSF47413">
    <property type="entry name" value="lambda repressor-like DNA-binding domains"/>
    <property type="match status" value="1"/>
</dbReference>
<comment type="subcellular location">
    <subcellularLocation>
        <location evidence="1">Nucleus</location>
    </subcellularLocation>
</comment>
<dbReference type="GO" id="GO:0005634">
    <property type="term" value="C:nucleus"/>
    <property type="evidence" value="ECO:0007669"/>
    <property type="project" value="UniProtKB-SubCell"/>
</dbReference>
<evidence type="ECO:0000256" key="2">
    <source>
        <dbReference type="ARBA" id="ARBA00023015"/>
    </source>
</evidence>
<evidence type="ECO:0000313" key="9">
    <source>
        <dbReference type="EMBL" id="KAL0182789.1"/>
    </source>
</evidence>
<keyword evidence="6" id="KW-0539">Nucleus</keyword>
<evidence type="ECO:0000256" key="5">
    <source>
        <dbReference type="ARBA" id="ARBA00023163"/>
    </source>
</evidence>
<protein>
    <recommendedName>
        <fullName evidence="8">CUT domain-containing protein</fullName>
    </recommendedName>
</protein>
<dbReference type="Gene3D" id="1.10.260.40">
    <property type="entry name" value="lambda repressor-like DNA-binding domains"/>
    <property type="match status" value="1"/>
</dbReference>
<accession>A0ABD0Q9B2</accession>
<dbReference type="InterPro" id="IPR010982">
    <property type="entry name" value="Lambda_DNA-bd_dom_sf"/>
</dbReference>
<gene>
    <name evidence="9" type="ORF">M9458_022164</name>
</gene>
<keyword evidence="10" id="KW-1185">Reference proteome</keyword>
<dbReference type="AlphaFoldDB" id="A0ABD0Q9B2"/>
<feature type="non-terminal residue" evidence="9">
    <location>
        <position position="96"/>
    </location>
</feature>
<feature type="compositionally biased region" description="Low complexity" evidence="7">
    <location>
        <begin position="35"/>
        <end position="45"/>
    </location>
</feature>
<evidence type="ECO:0000256" key="6">
    <source>
        <dbReference type="ARBA" id="ARBA00023242"/>
    </source>
</evidence>
<evidence type="ECO:0000256" key="3">
    <source>
        <dbReference type="ARBA" id="ARBA00023125"/>
    </source>
</evidence>
<name>A0ABD0Q9B2_CIRMR</name>
<sequence length="96" mass="10611">KLPRLGSTAPVAPASSLDYWKDWPSSEAQPADAHSPLPSSSPLLSLPKVAKPVVPPLTPEQYEYYMYQEVDTVDLTQQVKDKLAKNGICQRIFGEK</sequence>
<evidence type="ECO:0000256" key="7">
    <source>
        <dbReference type="SAM" id="MobiDB-lite"/>
    </source>
</evidence>
<feature type="region of interest" description="Disordered" evidence="7">
    <location>
        <begin position="23"/>
        <end position="45"/>
    </location>
</feature>
<keyword evidence="3" id="KW-0238">DNA-binding</keyword>
<dbReference type="InterPro" id="IPR003350">
    <property type="entry name" value="CUT_dom"/>
</dbReference>
<dbReference type="EMBL" id="JAMKFB020000010">
    <property type="protein sequence ID" value="KAL0182789.1"/>
    <property type="molecule type" value="Genomic_DNA"/>
</dbReference>
<evidence type="ECO:0000313" key="10">
    <source>
        <dbReference type="Proteomes" id="UP001529510"/>
    </source>
</evidence>
<keyword evidence="4" id="KW-0371">Homeobox</keyword>
<feature type="domain" description="CUT" evidence="8">
    <location>
        <begin position="61"/>
        <end position="96"/>
    </location>
</feature>
<dbReference type="PROSITE" id="PS51042">
    <property type="entry name" value="CUT"/>
    <property type="match status" value="1"/>
</dbReference>
<keyword evidence="2" id="KW-0805">Transcription regulation</keyword>
<dbReference type="GO" id="GO:0003677">
    <property type="term" value="F:DNA binding"/>
    <property type="evidence" value="ECO:0007669"/>
    <property type="project" value="UniProtKB-KW"/>
</dbReference>
<reference evidence="9 10" key="1">
    <citation type="submission" date="2024-05" db="EMBL/GenBank/DDBJ databases">
        <title>Genome sequencing and assembly of Indian major carp, Cirrhinus mrigala (Hamilton, 1822).</title>
        <authorList>
            <person name="Mohindra V."/>
            <person name="Chowdhury L.M."/>
            <person name="Lal K."/>
            <person name="Jena J.K."/>
        </authorList>
    </citation>
    <scope>NUCLEOTIDE SEQUENCE [LARGE SCALE GENOMIC DNA]</scope>
    <source>
        <strain evidence="9">CM1030</strain>
        <tissue evidence="9">Blood</tissue>
    </source>
</reference>
<evidence type="ECO:0000256" key="4">
    <source>
        <dbReference type="ARBA" id="ARBA00023155"/>
    </source>
</evidence>
<evidence type="ECO:0000259" key="8">
    <source>
        <dbReference type="PROSITE" id="PS51042"/>
    </source>
</evidence>
<organism evidence="9 10">
    <name type="scientific">Cirrhinus mrigala</name>
    <name type="common">Mrigala</name>
    <dbReference type="NCBI Taxonomy" id="683832"/>
    <lineage>
        <taxon>Eukaryota</taxon>
        <taxon>Metazoa</taxon>
        <taxon>Chordata</taxon>
        <taxon>Craniata</taxon>
        <taxon>Vertebrata</taxon>
        <taxon>Euteleostomi</taxon>
        <taxon>Actinopterygii</taxon>
        <taxon>Neopterygii</taxon>
        <taxon>Teleostei</taxon>
        <taxon>Ostariophysi</taxon>
        <taxon>Cypriniformes</taxon>
        <taxon>Cyprinidae</taxon>
        <taxon>Labeoninae</taxon>
        <taxon>Labeonini</taxon>
        <taxon>Cirrhinus</taxon>
    </lineage>
</organism>
<comment type="caution">
    <text evidence="9">The sequence shown here is derived from an EMBL/GenBank/DDBJ whole genome shotgun (WGS) entry which is preliminary data.</text>
</comment>
<dbReference type="Proteomes" id="UP001529510">
    <property type="component" value="Unassembled WGS sequence"/>
</dbReference>